<feature type="transmembrane region" description="Helical" evidence="1">
    <location>
        <begin position="21"/>
        <end position="44"/>
    </location>
</feature>
<keyword evidence="1" id="KW-1133">Transmembrane helix</keyword>
<proteinExistence type="predicted"/>
<organism evidence="2">
    <name type="scientific">Nakamurella sp. A5-74</name>
    <dbReference type="NCBI Taxonomy" id="3158264"/>
    <lineage>
        <taxon>Bacteria</taxon>
        <taxon>Bacillati</taxon>
        <taxon>Actinomycetota</taxon>
        <taxon>Actinomycetes</taxon>
        <taxon>Nakamurellales</taxon>
        <taxon>Nakamurellaceae</taxon>
        <taxon>Nakamurella</taxon>
    </lineage>
</organism>
<name>A0AAU8DJB4_9ACTN</name>
<evidence type="ECO:0000313" key="2">
    <source>
        <dbReference type="EMBL" id="XCG62267.1"/>
    </source>
</evidence>
<dbReference type="EMBL" id="CP159218">
    <property type="protein sequence ID" value="XCG62267.1"/>
    <property type="molecule type" value="Genomic_DNA"/>
</dbReference>
<feature type="transmembrane region" description="Helical" evidence="1">
    <location>
        <begin position="85"/>
        <end position="104"/>
    </location>
</feature>
<accession>A0AAU8DJB4</accession>
<keyword evidence="1" id="KW-0812">Transmembrane</keyword>
<dbReference type="PROSITE" id="PS51257">
    <property type="entry name" value="PROKAR_LIPOPROTEIN"/>
    <property type="match status" value="1"/>
</dbReference>
<dbReference type="RefSeq" id="WP_353647882.1">
    <property type="nucleotide sequence ID" value="NZ_CP159218.1"/>
</dbReference>
<evidence type="ECO:0008006" key="3">
    <source>
        <dbReference type="Google" id="ProtNLM"/>
    </source>
</evidence>
<gene>
    <name evidence="2" type="ORF">ABLG96_13445</name>
</gene>
<reference evidence="2" key="1">
    <citation type="submission" date="2024-05" db="EMBL/GenBank/DDBJ databases">
        <authorList>
            <person name="Cai S.Y."/>
            <person name="Jin L.M."/>
            <person name="Li H.R."/>
        </authorList>
    </citation>
    <scope>NUCLEOTIDE SEQUENCE</scope>
    <source>
        <strain evidence="2">A5-74</strain>
    </source>
</reference>
<evidence type="ECO:0000256" key="1">
    <source>
        <dbReference type="SAM" id="Phobius"/>
    </source>
</evidence>
<protein>
    <recommendedName>
        <fullName evidence="3">Trp biosynthesis-associated membrane protein</fullName>
    </recommendedName>
</protein>
<feature type="transmembrane region" description="Helical" evidence="1">
    <location>
        <begin position="151"/>
        <end position="176"/>
    </location>
</feature>
<dbReference type="AlphaFoldDB" id="A0AAU8DJB4"/>
<keyword evidence="1" id="KW-0472">Membrane</keyword>
<feature type="transmembrane region" description="Helical" evidence="1">
    <location>
        <begin position="111"/>
        <end position="131"/>
    </location>
</feature>
<sequence length="193" mass="19394">MSAARDRRSAGTGGRTSIFALLAGVLVAAVACTVTGAFLSWLVIPTLTGGATRVSGIGSVSGDSQLAGENLNDVLAGLGSFRPGWVTLSIALALLLLSAATVLARSTRPTALRLSGGLVAVLAALGSWWSIRRMLDPDPAALLGGGTASGGAGQILTLIGMALALLGAAMLLFGLLDPRVAERPSHRGIQPSR</sequence>